<accession>A0A8S9N908</accession>
<gene>
    <name evidence="1" type="ORF">F2Q69_00054460</name>
</gene>
<evidence type="ECO:0000313" key="2">
    <source>
        <dbReference type="Proteomes" id="UP000712600"/>
    </source>
</evidence>
<sequence length="66" mass="7621">MKVLLISSQQVKDPVGSWFSHFLASPSKENGKSYNDCIRHPSYLLDTRCDRVDALRWSHRKGFDVP</sequence>
<organism evidence="1 2">
    <name type="scientific">Brassica cretica</name>
    <name type="common">Mustard</name>
    <dbReference type="NCBI Taxonomy" id="69181"/>
    <lineage>
        <taxon>Eukaryota</taxon>
        <taxon>Viridiplantae</taxon>
        <taxon>Streptophyta</taxon>
        <taxon>Embryophyta</taxon>
        <taxon>Tracheophyta</taxon>
        <taxon>Spermatophyta</taxon>
        <taxon>Magnoliopsida</taxon>
        <taxon>eudicotyledons</taxon>
        <taxon>Gunneridae</taxon>
        <taxon>Pentapetalae</taxon>
        <taxon>rosids</taxon>
        <taxon>malvids</taxon>
        <taxon>Brassicales</taxon>
        <taxon>Brassicaceae</taxon>
        <taxon>Brassiceae</taxon>
        <taxon>Brassica</taxon>
    </lineage>
</organism>
<dbReference type="EMBL" id="QGKX02002183">
    <property type="protein sequence ID" value="KAF3490292.1"/>
    <property type="molecule type" value="Genomic_DNA"/>
</dbReference>
<name>A0A8S9N908_BRACR</name>
<comment type="caution">
    <text evidence="1">The sequence shown here is derived from an EMBL/GenBank/DDBJ whole genome shotgun (WGS) entry which is preliminary data.</text>
</comment>
<dbReference type="AlphaFoldDB" id="A0A8S9N908"/>
<evidence type="ECO:0000313" key="1">
    <source>
        <dbReference type="EMBL" id="KAF3490292.1"/>
    </source>
</evidence>
<protein>
    <submittedName>
        <fullName evidence="1">Uncharacterized protein</fullName>
    </submittedName>
</protein>
<proteinExistence type="predicted"/>
<dbReference type="Proteomes" id="UP000712600">
    <property type="component" value="Unassembled WGS sequence"/>
</dbReference>
<reference evidence="1" key="1">
    <citation type="submission" date="2019-12" db="EMBL/GenBank/DDBJ databases">
        <title>Genome sequencing and annotation of Brassica cretica.</title>
        <authorList>
            <person name="Studholme D.J."/>
            <person name="Sarris P."/>
        </authorList>
    </citation>
    <scope>NUCLEOTIDE SEQUENCE</scope>
    <source>
        <strain evidence="1">PFS-109/04</strain>
        <tissue evidence="1">Leaf</tissue>
    </source>
</reference>